<protein>
    <submittedName>
        <fullName evidence="2">DUF2254 domain-containing protein</fullName>
    </submittedName>
</protein>
<keyword evidence="1" id="KW-0812">Transmembrane</keyword>
<proteinExistence type="predicted"/>
<evidence type="ECO:0000313" key="3">
    <source>
        <dbReference type="Proteomes" id="UP001366085"/>
    </source>
</evidence>
<organism evidence="2 3">
    <name type="scientific">Microbacterium istanbulense</name>
    <dbReference type="NCBI Taxonomy" id="3122049"/>
    <lineage>
        <taxon>Bacteria</taxon>
        <taxon>Bacillati</taxon>
        <taxon>Actinomycetota</taxon>
        <taxon>Actinomycetes</taxon>
        <taxon>Micrococcales</taxon>
        <taxon>Microbacteriaceae</taxon>
        <taxon>Microbacterium</taxon>
    </lineage>
</organism>
<reference evidence="2 3" key="1">
    <citation type="submission" date="2024-02" db="EMBL/GenBank/DDBJ databases">
        <authorList>
            <person name="Saticioglu I.B."/>
        </authorList>
    </citation>
    <scope>NUCLEOTIDE SEQUENCE [LARGE SCALE GENOMIC DNA]</scope>
    <source>
        <strain evidence="2 3">Mu-43</strain>
    </source>
</reference>
<dbReference type="Proteomes" id="UP001366085">
    <property type="component" value="Unassembled WGS sequence"/>
</dbReference>
<gene>
    <name evidence="2" type="ORF">WDU93_03840</name>
</gene>
<feature type="transmembrane region" description="Helical" evidence="1">
    <location>
        <begin position="129"/>
        <end position="153"/>
    </location>
</feature>
<dbReference type="EMBL" id="JBBDGN010000002">
    <property type="protein sequence ID" value="MEJ1090815.1"/>
    <property type="molecule type" value="Genomic_DNA"/>
</dbReference>
<dbReference type="InterPro" id="IPR018723">
    <property type="entry name" value="DUF2254_membrane"/>
</dbReference>
<feature type="transmembrane region" description="Helical" evidence="1">
    <location>
        <begin position="103"/>
        <end position="123"/>
    </location>
</feature>
<evidence type="ECO:0000313" key="2">
    <source>
        <dbReference type="EMBL" id="MEJ1090815.1"/>
    </source>
</evidence>
<comment type="caution">
    <text evidence="2">The sequence shown here is derived from an EMBL/GenBank/DDBJ whole genome shotgun (WGS) entry which is preliminary data.</text>
</comment>
<dbReference type="Pfam" id="PF10011">
    <property type="entry name" value="DUF2254"/>
    <property type="match status" value="1"/>
</dbReference>
<feature type="transmembrane region" description="Helical" evidence="1">
    <location>
        <begin position="21"/>
        <end position="44"/>
    </location>
</feature>
<keyword evidence="1" id="KW-1133">Transmembrane helix</keyword>
<keyword evidence="3" id="KW-1185">Reference proteome</keyword>
<sequence>MHRWIANLRRATRLVGFRAAVFSLAGIGIAVAAWLISFIAPSGLGPEIGQDSVSTILQILASSMLAVTTFSLTTMVSAYSGASTSGTPRSTQLLILDRTSQNALSTFIGAFAYSIVGIIVLSSKVLSPAGVALLFLGTLCVIVAVLVALLRWISFLTTFGRVPDIMDRLENAATKAMRDYAAAPRAGAAAWTSPPEDARRVLATSDGYVTDLHVDDLQALAEWKDLDIWVHLRPGMTVSEGEALAHVRGEYDEAIETQLRESFTVEPHRTFDKDPRLGLIGLSEVASKALSPGINDPGTAIGVLRALERVLSVAQGTDHHAEVTRPRVRMQIISPEDFVVDALRPTARDGASMVEVSVRLQREIARLVAGAKDAEWEIALLRESAEALARCESAMTLDADIEHVRAAHLQAVRGGASA</sequence>
<accession>A0ABU8LHK4</accession>
<keyword evidence="1" id="KW-0472">Membrane</keyword>
<feature type="transmembrane region" description="Helical" evidence="1">
    <location>
        <begin position="56"/>
        <end position="82"/>
    </location>
</feature>
<dbReference type="RefSeq" id="WP_337317709.1">
    <property type="nucleotide sequence ID" value="NZ_JBBDGN010000002.1"/>
</dbReference>
<name>A0ABU8LHK4_9MICO</name>
<evidence type="ECO:0000256" key="1">
    <source>
        <dbReference type="SAM" id="Phobius"/>
    </source>
</evidence>